<gene>
    <name evidence="2" type="ORF">PY06715</name>
</gene>
<evidence type="ECO:0000313" key="2">
    <source>
        <dbReference type="EMBL" id="EAA18988.1"/>
    </source>
</evidence>
<accession>Q7R9Z4</accession>
<comment type="caution">
    <text evidence="2">The sequence shown here is derived from an EMBL/GenBank/DDBJ whole genome shotgun (WGS) entry which is preliminary data.</text>
</comment>
<proteinExistence type="predicted"/>
<feature type="transmembrane region" description="Helical" evidence="1">
    <location>
        <begin position="6"/>
        <end position="26"/>
    </location>
</feature>
<keyword evidence="3" id="KW-1185">Reference proteome</keyword>
<organism evidence="2 3">
    <name type="scientific">Plasmodium yoelii yoelii</name>
    <dbReference type="NCBI Taxonomy" id="73239"/>
    <lineage>
        <taxon>Eukaryota</taxon>
        <taxon>Sar</taxon>
        <taxon>Alveolata</taxon>
        <taxon>Apicomplexa</taxon>
        <taxon>Aconoidasida</taxon>
        <taxon>Haemosporida</taxon>
        <taxon>Plasmodiidae</taxon>
        <taxon>Plasmodium</taxon>
        <taxon>Plasmodium (Vinckeia)</taxon>
    </lineage>
</organism>
<evidence type="ECO:0000256" key="1">
    <source>
        <dbReference type="SAM" id="Phobius"/>
    </source>
</evidence>
<keyword evidence="1" id="KW-0812">Transmembrane</keyword>
<reference evidence="2 3" key="1">
    <citation type="journal article" date="2002" name="Nature">
        <title>Genome sequence and comparative analysis of the model rodent malaria parasite Plasmodium yoelii yoelii.</title>
        <authorList>
            <person name="Carlton J.M."/>
            <person name="Angiuoli S.V."/>
            <person name="Suh B.B."/>
            <person name="Kooij T.W."/>
            <person name="Pertea M."/>
            <person name="Silva J.C."/>
            <person name="Ermolaeva M.D."/>
            <person name="Allen J.E."/>
            <person name="Selengut J.D."/>
            <person name="Koo H.L."/>
            <person name="Peterson J.D."/>
            <person name="Pop M."/>
            <person name="Kosack D.S."/>
            <person name="Shumway M.F."/>
            <person name="Bidwell S.L."/>
            <person name="Shallom S.J."/>
            <person name="van Aken S.E."/>
            <person name="Riedmuller S.B."/>
            <person name="Feldblyum T.V."/>
            <person name="Cho J.K."/>
            <person name="Quackenbush J."/>
            <person name="Sedegah M."/>
            <person name="Shoaibi A."/>
            <person name="Cummings L.M."/>
            <person name="Florens L."/>
            <person name="Yates J.R."/>
            <person name="Raine J.D."/>
            <person name="Sinden R.E."/>
            <person name="Harris M.A."/>
            <person name="Cunningham D.A."/>
            <person name="Preiser P.R."/>
            <person name="Bergman L.W."/>
            <person name="Vaidya A.B."/>
            <person name="van Lin L.H."/>
            <person name="Janse C.J."/>
            <person name="Waters A.P."/>
            <person name="Smith H.O."/>
            <person name="White O.R."/>
            <person name="Salzberg S.L."/>
            <person name="Venter J.C."/>
            <person name="Fraser C.M."/>
            <person name="Hoffman S.L."/>
            <person name="Gardner M.J."/>
            <person name="Carucci D.J."/>
        </authorList>
    </citation>
    <scope>NUCLEOTIDE SEQUENCE [LARGE SCALE GENOMIC DNA]</scope>
    <source>
        <strain evidence="2 3">17XNL</strain>
    </source>
</reference>
<name>Q7R9Z4_PLAYO</name>
<sequence>MLYFCFIIFFNVFYFSYITYIFHSICNK</sequence>
<dbReference type="EMBL" id="AABL01002316">
    <property type="protein sequence ID" value="EAA18988.1"/>
    <property type="molecule type" value="Genomic_DNA"/>
</dbReference>
<dbReference type="PaxDb" id="73239-Q7R9Z4"/>
<keyword evidence="1" id="KW-1133">Transmembrane helix</keyword>
<dbReference type="InParanoid" id="Q7R9Z4"/>
<dbReference type="AlphaFoldDB" id="Q7R9Z4"/>
<evidence type="ECO:0000313" key="3">
    <source>
        <dbReference type="Proteomes" id="UP000008553"/>
    </source>
</evidence>
<feature type="non-terminal residue" evidence="2">
    <location>
        <position position="28"/>
    </location>
</feature>
<keyword evidence="1" id="KW-0472">Membrane</keyword>
<protein>
    <submittedName>
        <fullName evidence="2">Uncharacterized protein</fullName>
    </submittedName>
</protein>
<dbReference type="Proteomes" id="UP000008553">
    <property type="component" value="Unassembled WGS sequence"/>
</dbReference>